<reference evidence="1 2" key="1">
    <citation type="journal article" date="2017" name="Genome Biol. Evol.">
        <title>Phytophthora megakarya and P. palmivora, closely related causal agents of cacao black pod rot, underwent increases in genome sizes and gene numbers by different mechanisms.</title>
        <authorList>
            <person name="Ali S.S."/>
            <person name="Shao J."/>
            <person name="Lary D.J."/>
            <person name="Kronmiller B."/>
            <person name="Shen D."/>
            <person name="Strem M.D."/>
            <person name="Amoako-Attah I."/>
            <person name="Akrofi A.Y."/>
            <person name="Begoude B.A."/>
            <person name="Ten Hoopen G.M."/>
            <person name="Coulibaly K."/>
            <person name="Kebe B.I."/>
            <person name="Melnick R.L."/>
            <person name="Guiltinan M.J."/>
            <person name="Tyler B.M."/>
            <person name="Meinhardt L.W."/>
            <person name="Bailey B.A."/>
        </authorList>
    </citation>
    <scope>NUCLEOTIDE SEQUENCE [LARGE SCALE GENOMIC DNA]</scope>
    <source>
        <strain evidence="2">sbr112.9</strain>
    </source>
</reference>
<dbReference type="Proteomes" id="UP000237271">
    <property type="component" value="Unassembled WGS sequence"/>
</dbReference>
<dbReference type="OrthoDB" id="1607513at2759"/>
<name>A0A2P4X9M5_9STRA</name>
<dbReference type="PANTHER" id="PTHR40866:SF1">
    <property type="entry name" value="BED-TYPE DOMAIN-CONTAINING PROTEIN"/>
    <property type="match status" value="1"/>
</dbReference>
<dbReference type="SUPFAM" id="SSF53098">
    <property type="entry name" value="Ribonuclease H-like"/>
    <property type="match status" value="1"/>
</dbReference>
<dbReference type="AlphaFoldDB" id="A0A2P4X9M5"/>
<organism evidence="1 2">
    <name type="scientific">Phytophthora palmivora</name>
    <dbReference type="NCBI Taxonomy" id="4796"/>
    <lineage>
        <taxon>Eukaryota</taxon>
        <taxon>Sar</taxon>
        <taxon>Stramenopiles</taxon>
        <taxon>Oomycota</taxon>
        <taxon>Peronosporomycetes</taxon>
        <taxon>Peronosporales</taxon>
        <taxon>Peronosporaceae</taxon>
        <taxon>Phytophthora</taxon>
    </lineage>
</organism>
<protein>
    <submittedName>
        <fullName evidence="1">Uncharacterized protein</fullName>
    </submittedName>
</protein>
<proteinExistence type="predicted"/>
<gene>
    <name evidence="1" type="ORF">PHPALM_28651</name>
</gene>
<evidence type="ECO:0000313" key="1">
    <source>
        <dbReference type="EMBL" id="POM62219.1"/>
    </source>
</evidence>
<evidence type="ECO:0000313" key="2">
    <source>
        <dbReference type="Proteomes" id="UP000237271"/>
    </source>
</evidence>
<dbReference type="PANTHER" id="PTHR40866">
    <property type="entry name" value="BED-TYPE DOMAIN-CONTAINING PROTEIN"/>
    <property type="match status" value="1"/>
</dbReference>
<keyword evidence="2" id="KW-1185">Reference proteome</keyword>
<dbReference type="EMBL" id="NCKW01015627">
    <property type="protein sequence ID" value="POM62219.1"/>
    <property type="molecule type" value="Genomic_DNA"/>
</dbReference>
<accession>A0A2P4X9M5</accession>
<dbReference type="InterPro" id="IPR012337">
    <property type="entry name" value="RNaseH-like_sf"/>
</dbReference>
<sequence length="149" mass="16821">MVLSIGADNCATNRAIVTRLGVPPIGMSFLSEYRSIIDQVQTLSTQLRYSNNAAELERHTRLKLLKANVTRWSSIFKMLQRYVKVRDAIKIVSVVKVLLPRPSTHRKIVPFVETLKDLDSVCINLQADDRTLADVRLLFDAVASKYGFS</sequence>
<comment type="caution">
    <text evidence="1">The sequence shown here is derived from an EMBL/GenBank/DDBJ whole genome shotgun (WGS) entry which is preliminary data.</text>
</comment>